<organism evidence="2 3">
    <name type="scientific">Ferrimonas aestuarii</name>
    <dbReference type="NCBI Taxonomy" id="2569539"/>
    <lineage>
        <taxon>Bacteria</taxon>
        <taxon>Pseudomonadati</taxon>
        <taxon>Pseudomonadota</taxon>
        <taxon>Gammaproteobacteria</taxon>
        <taxon>Alteromonadales</taxon>
        <taxon>Ferrimonadaceae</taxon>
        <taxon>Ferrimonas</taxon>
    </lineage>
</organism>
<dbReference type="Proteomes" id="UP000305675">
    <property type="component" value="Unassembled WGS sequence"/>
</dbReference>
<evidence type="ECO:0000313" key="2">
    <source>
        <dbReference type="EMBL" id="TKB54703.1"/>
    </source>
</evidence>
<dbReference type="AlphaFoldDB" id="A0A4U1BNI3"/>
<dbReference type="EMBL" id="SWCJ01000007">
    <property type="protein sequence ID" value="TKB54703.1"/>
    <property type="molecule type" value="Genomic_DNA"/>
</dbReference>
<evidence type="ECO:0000259" key="1">
    <source>
        <dbReference type="Pfam" id="PF11823"/>
    </source>
</evidence>
<gene>
    <name evidence="2" type="ORF">FCL42_11155</name>
</gene>
<dbReference type="InterPro" id="IPR021778">
    <property type="entry name" value="Se/S_carrier-like"/>
</dbReference>
<name>A0A4U1BNI3_9GAMM</name>
<proteinExistence type="predicted"/>
<sequence>MTQPNSTQDCIVTFQSSHLALKAEQQLAQSQMSCRLISAPRVISSQCGFCLLIENQSSQAVFEALDSLSVAYSNLYSKQPRQGVNHYEKYR</sequence>
<feature type="domain" description="Putative Se/S carrier protein-like" evidence="1">
    <location>
        <begin position="9"/>
        <end position="76"/>
    </location>
</feature>
<keyword evidence="3" id="KW-1185">Reference proteome</keyword>
<evidence type="ECO:0000313" key="3">
    <source>
        <dbReference type="Proteomes" id="UP000305675"/>
    </source>
</evidence>
<dbReference type="RefSeq" id="WP_136863503.1">
    <property type="nucleotide sequence ID" value="NZ_SWCJ01000007.1"/>
</dbReference>
<accession>A0A4U1BNI3</accession>
<comment type="caution">
    <text evidence="2">The sequence shown here is derived from an EMBL/GenBank/DDBJ whole genome shotgun (WGS) entry which is preliminary data.</text>
</comment>
<protein>
    <submittedName>
        <fullName evidence="2">DUF3343 domain-containing protein</fullName>
    </submittedName>
</protein>
<dbReference type="Pfam" id="PF11823">
    <property type="entry name" value="Se_S_carrier"/>
    <property type="match status" value="1"/>
</dbReference>
<reference evidence="2 3" key="1">
    <citation type="submission" date="2019-04" db="EMBL/GenBank/DDBJ databases">
        <authorList>
            <person name="Hwang J.C."/>
        </authorList>
    </citation>
    <scope>NUCLEOTIDE SEQUENCE [LARGE SCALE GENOMIC DNA]</scope>
    <source>
        <strain evidence="2 3">IMCC35002</strain>
    </source>
</reference>
<dbReference type="OrthoDB" id="5817025at2"/>